<sequence>MASSEVEFLEERLRLLETWLNNSPDDDVNNEDLIQKREEYQGLIEETVLLEKKLRKTSKLLVKESDKNMLRKLSKKQDQYLNEIEEIMNYAESDVLFETAEIEPNELLGEPLETLVEQPGLEGSSSSLLNFSMSDFMPSSLRPDHRSEDLHPIAENAGPSPYAKNHESMESFSSGVSLFTTSTAKSNTCNYDDRTLRRKLKKVEKLLVAEEVACTNNEISQLDSIQVKKLRKKRDQYTQALQSKTANGSSSNKNNTNTVKEIPINTGVEKGCRDLHLEGDDEEGDNIEETLEGEVIDASKMEEDKKSHIERFHDSTISERRNNDFHGVVSHNKKTLTKKLKKLKKLMEATNDLEEVKKYRLKKKEYRKALEILNDQEMEDAETSSPSRYPQHEDIVDEKAISVDGDDAVLSSGCSFDSDSQNDDLLDQDNEEEIELLKKKIRKVVKLIAKARKEDDPKTCKKMEKKRLEYQTSLDELLDMQ</sequence>
<feature type="coiled-coil region" evidence="1">
    <location>
        <begin position="434"/>
        <end position="480"/>
    </location>
</feature>
<evidence type="ECO:0000313" key="3">
    <source>
        <dbReference type="EMBL" id="CAE0730166.1"/>
    </source>
</evidence>
<keyword evidence="1" id="KW-0175">Coiled coil</keyword>
<feature type="coiled-coil region" evidence="1">
    <location>
        <begin position="333"/>
        <end position="376"/>
    </location>
</feature>
<feature type="region of interest" description="Disordered" evidence="2">
    <location>
        <begin position="238"/>
        <end position="260"/>
    </location>
</feature>
<gene>
    <name evidence="3" type="ORF">PAUS00366_LOCUS22952</name>
</gene>
<proteinExistence type="predicted"/>
<protein>
    <submittedName>
        <fullName evidence="3">Uncharacterized protein</fullName>
    </submittedName>
</protein>
<name>A0A7S4AXD8_9STRA</name>
<feature type="compositionally biased region" description="Low complexity" evidence="2">
    <location>
        <begin position="243"/>
        <end position="260"/>
    </location>
</feature>
<evidence type="ECO:0000256" key="2">
    <source>
        <dbReference type="SAM" id="MobiDB-lite"/>
    </source>
</evidence>
<reference evidence="3" key="1">
    <citation type="submission" date="2021-01" db="EMBL/GenBank/DDBJ databases">
        <authorList>
            <person name="Corre E."/>
            <person name="Pelletier E."/>
            <person name="Niang G."/>
            <person name="Scheremetjew M."/>
            <person name="Finn R."/>
            <person name="Kale V."/>
            <person name="Holt S."/>
            <person name="Cochrane G."/>
            <person name="Meng A."/>
            <person name="Brown T."/>
            <person name="Cohen L."/>
        </authorList>
    </citation>
    <scope>NUCLEOTIDE SEQUENCE</scope>
    <source>
        <strain evidence="3">10249 10 AB</strain>
    </source>
</reference>
<organism evidence="3">
    <name type="scientific">Pseudo-nitzschia australis</name>
    <dbReference type="NCBI Taxonomy" id="44445"/>
    <lineage>
        <taxon>Eukaryota</taxon>
        <taxon>Sar</taxon>
        <taxon>Stramenopiles</taxon>
        <taxon>Ochrophyta</taxon>
        <taxon>Bacillariophyta</taxon>
        <taxon>Bacillariophyceae</taxon>
        <taxon>Bacillariophycidae</taxon>
        <taxon>Bacillariales</taxon>
        <taxon>Bacillariaceae</taxon>
        <taxon>Pseudo-nitzschia</taxon>
    </lineage>
</organism>
<dbReference type="AlphaFoldDB" id="A0A7S4AXD8"/>
<dbReference type="EMBL" id="HBIX01035089">
    <property type="protein sequence ID" value="CAE0730166.1"/>
    <property type="molecule type" value="Transcribed_RNA"/>
</dbReference>
<evidence type="ECO:0000256" key="1">
    <source>
        <dbReference type="SAM" id="Coils"/>
    </source>
</evidence>
<accession>A0A7S4AXD8</accession>